<feature type="region of interest" description="Disordered" evidence="7">
    <location>
        <begin position="136"/>
        <end position="155"/>
    </location>
</feature>
<keyword evidence="1" id="KW-0808">Transferase</keyword>
<keyword evidence="3" id="KW-0418">Kinase</keyword>
<dbReference type="InterPro" id="IPR045864">
    <property type="entry name" value="aa-tRNA-synth_II/BPL/LPL"/>
</dbReference>
<dbReference type="GO" id="GO:0004694">
    <property type="term" value="F:eukaryotic translation initiation factor 2alpha kinase activity"/>
    <property type="evidence" value="ECO:0007669"/>
    <property type="project" value="TreeGrafter"/>
</dbReference>
<evidence type="ECO:0000313" key="10">
    <source>
        <dbReference type="Proteomes" id="UP001168821"/>
    </source>
</evidence>
<dbReference type="Pfam" id="PF00069">
    <property type="entry name" value="Pkinase"/>
    <property type="match status" value="2"/>
</dbReference>
<protein>
    <recommendedName>
        <fullName evidence="8">Protein kinase domain-containing protein</fullName>
    </recommendedName>
</protein>
<evidence type="ECO:0000256" key="6">
    <source>
        <dbReference type="PROSITE-ProRule" id="PRU10141"/>
    </source>
</evidence>
<evidence type="ECO:0000256" key="3">
    <source>
        <dbReference type="ARBA" id="ARBA00022777"/>
    </source>
</evidence>
<dbReference type="InterPro" id="IPR008271">
    <property type="entry name" value="Ser/Thr_kinase_AS"/>
</dbReference>
<gene>
    <name evidence="9" type="ORF">Zmor_016040</name>
</gene>
<feature type="domain" description="Protein kinase" evidence="8">
    <location>
        <begin position="33"/>
        <end position="364"/>
    </location>
</feature>
<dbReference type="SMART" id="SM00220">
    <property type="entry name" value="S_TKc"/>
    <property type="match status" value="1"/>
</dbReference>
<organism evidence="9 10">
    <name type="scientific">Zophobas morio</name>
    <dbReference type="NCBI Taxonomy" id="2755281"/>
    <lineage>
        <taxon>Eukaryota</taxon>
        <taxon>Metazoa</taxon>
        <taxon>Ecdysozoa</taxon>
        <taxon>Arthropoda</taxon>
        <taxon>Hexapoda</taxon>
        <taxon>Insecta</taxon>
        <taxon>Pterygota</taxon>
        <taxon>Neoptera</taxon>
        <taxon>Endopterygota</taxon>
        <taxon>Coleoptera</taxon>
        <taxon>Polyphaga</taxon>
        <taxon>Cucujiformia</taxon>
        <taxon>Tenebrionidae</taxon>
        <taxon>Zophobas</taxon>
    </lineage>
</organism>
<dbReference type="Gene3D" id="1.10.510.10">
    <property type="entry name" value="Transferase(Phosphotransferase) domain 1"/>
    <property type="match status" value="1"/>
</dbReference>
<accession>A0AA38IL54</accession>
<dbReference type="InterPro" id="IPR050339">
    <property type="entry name" value="CC_SR_Kinase"/>
</dbReference>
<comment type="similarity">
    <text evidence="5">Belongs to the protein kinase superfamily. Ser/Thr protein kinase family. GCN2 subfamily.</text>
</comment>
<dbReference type="InterPro" id="IPR017441">
    <property type="entry name" value="Protein_kinase_ATP_BS"/>
</dbReference>
<dbReference type="PANTHER" id="PTHR11042">
    <property type="entry name" value="EUKARYOTIC TRANSLATION INITIATION FACTOR 2-ALPHA KINASE EIF2-ALPHA KINASE -RELATED"/>
    <property type="match status" value="1"/>
</dbReference>
<name>A0AA38IL54_9CUCU</name>
<dbReference type="Gene3D" id="3.30.930.10">
    <property type="entry name" value="Bira Bifunctional Protein, Domain 2"/>
    <property type="match status" value="1"/>
</dbReference>
<dbReference type="PANTHER" id="PTHR11042:SF136">
    <property type="entry name" value="EIF-2-ALPHA KINASE GCN2"/>
    <property type="match status" value="1"/>
</dbReference>
<dbReference type="AlphaFoldDB" id="A0AA38IL54"/>
<evidence type="ECO:0000256" key="5">
    <source>
        <dbReference type="ARBA" id="ARBA00037982"/>
    </source>
</evidence>
<dbReference type="GO" id="GO:0005524">
    <property type="term" value="F:ATP binding"/>
    <property type="evidence" value="ECO:0007669"/>
    <property type="project" value="UniProtKB-UniRule"/>
</dbReference>
<dbReference type="EMBL" id="JALNTZ010000004">
    <property type="protein sequence ID" value="KAJ3657004.1"/>
    <property type="molecule type" value="Genomic_DNA"/>
</dbReference>
<dbReference type="InterPro" id="IPR000719">
    <property type="entry name" value="Prot_kinase_dom"/>
</dbReference>
<feature type="binding site" evidence="6">
    <location>
        <position position="62"/>
    </location>
    <ligand>
        <name>ATP</name>
        <dbReference type="ChEBI" id="CHEBI:30616"/>
    </ligand>
</feature>
<comment type="caution">
    <text evidence="9">The sequence shown here is derived from an EMBL/GenBank/DDBJ whole genome shotgun (WGS) entry which is preliminary data.</text>
</comment>
<evidence type="ECO:0000256" key="7">
    <source>
        <dbReference type="SAM" id="MobiDB-lite"/>
    </source>
</evidence>
<dbReference type="GO" id="GO:0005634">
    <property type="term" value="C:nucleus"/>
    <property type="evidence" value="ECO:0007669"/>
    <property type="project" value="TreeGrafter"/>
</dbReference>
<dbReference type="InterPro" id="IPR011009">
    <property type="entry name" value="Kinase-like_dom_sf"/>
</dbReference>
<evidence type="ECO:0000259" key="8">
    <source>
        <dbReference type="PROSITE" id="PS50011"/>
    </source>
</evidence>
<dbReference type="PROSITE" id="PS00108">
    <property type="entry name" value="PROTEIN_KINASE_ST"/>
    <property type="match status" value="1"/>
</dbReference>
<proteinExistence type="inferred from homology"/>
<evidence type="ECO:0000256" key="1">
    <source>
        <dbReference type="ARBA" id="ARBA00022679"/>
    </source>
</evidence>
<keyword evidence="10" id="KW-1185">Reference proteome</keyword>
<sequence>MLLRTVSTLSNKSTKDEESFQAAKYVSRLLQDFVLGESLGKGGFGEIIKATHKFDKTQVAIKMIRYQSDADSLKKTCREANMLARLSHPNIVRYFNSWAETAKVPLAEYKKFNLDSESEESISAEIEKFDQNGYLSRSDEFGEEDDEEEENYTDDDCPIVFQEAEEIKELNYLFIQMELCDKRTLRDAIDDNLYQKEAKLTKYFQEICEGLAHTHQNKIIHRDLKPENIFLTCGDVIKIGDFGLSKQISLKNELEIFEADVACASLTAPCGTTIYIAPEFFNRPYCNIKADIYSLGVVYFEMCSQPMTQMEKFKLFPLTSERLNTMSNLSDKKRSILKSLLHQDSRERPTCDQILEILKSEKSIEDLRAMIRRSQKVPSEQFQIFNTMLKSTKNSRVDLANFFMTTAVKVFELHGGRNIPMPTFLPPLNNFPDNLTTLLNTSGNSISIANTSRLALSYHIAKHKINKIRRYSTEKVFTEGHFWPNEVQECAFQAVTPEPDDHVLDAEMLFIGSEVCEKIFSEDVIHRVRFVLNHHLMFSAILQHCRISDALAGIFVNIVLTASHKTLFLIKMFCRFHCNNDVADFLVKMFSGFNIQDAEREIRSMISANRGNDSFVGVNNKGLKIAFGQIAAVTANAEKFGIRVENIFLNPLLMSEKHSKGLMFKITYGYCLNTVLATGGRFNSVIRRCCGNRGKELFCSACEISFNVDNIVKLLTPDKCARRVDVVIVADEKSVAIPLYKDLLNQNIKCEIVTELILSSHSNQQPLIVVKLNKEYYGIVYRVEKSWLVFYGYEYTLLISHF</sequence>
<evidence type="ECO:0000256" key="2">
    <source>
        <dbReference type="ARBA" id="ARBA00022741"/>
    </source>
</evidence>
<reference evidence="9" key="1">
    <citation type="journal article" date="2023" name="G3 (Bethesda)">
        <title>Whole genome assemblies of Zophobas morio and Tenebrio molitor.</title>
        <authorList>
            <person name="Kaur S."/>
            <person name="Stinson S.A."/>
            <person name="diCenzo G.C."/>
        </authorList>
    </citation>
    <scope>NUCLEOTIDE SEQUENCE</scope>
    <source>
        <strain evidence="9">QUZm001</strain>
    </source>
</reference>
<evidence type="ECO:0000313" key="9">
    <source>
        <dbReference type="EMBL" id="KAJ3657004.1"/>
    </source>
</evidence>
<feature type="compositionally biased region" description="Acidic residues" evidence="7">
    <location>
        <begin position="141"/>
        <end position="155"/>
    </location>
</feature>
<dbReference type="Gene3D" id="3.30.200.20">
    <property type="entry name" value="Phosphorylase Kinase, domain 1"/>
    <property type="match status" value="1"/>
</dbReference>
<keyword evidence="2 6" id="KW-0547">Nucleotide-binding</keyword>
<keyword evidence="4 6" id="KW-0067">ATP-binding</keyword>
<dbReference type="SUPFAM" id="SSF56112">
    <property type="entry name" value="Protein kinase-like (PK-like)"/>
    <property type="match status" value="1"/>
</dbReference>
<evidence type="ECO:0000256" key="4">
    <source>
        <dbReference type="ARBA" id="ARBA00022840"/>
    </source>
</evidence>
<dbReference type="PROSITE" id="PS00107">
    <property type="entry name" value="PROTEIN_KINASE_ATP"/>
    <property type="match status" value="1"/>
</dbReference>
<dbReference type="GO" id="GO:1990625">
    <property type="term" value="P:negative regulation of cytoplasmic translational initiation in response to stress"/>
    <property type="evidence" value="ECO:0007669"/>
    <property type="project" value="TreeGrafter"/>
</dbReference>
<dbReference type="Proteomes" id="UP001168821">
    <property type="component" value="Unassembled WGS sequence"/>
</dbReference>
<dbReference type="PROSITE" id="PS50011">
    <property type="entry name" value="PROTEIN_KINASE_DOM"/>
    <property type="match status" value="1"/>
</dbReference>
<dbReference type="GO" id="GO:0005829">
    <property type="term" value="C:cytosol"/>
    <property type="evidence" value="ECO:0007669"/>
    <property type="project" value="TreeGrafter"/>
</dbReference>